<protein>
    <submittedName>
        <fullName evidence="2">Arylsulfatase</fullName>
    </submittedName>
</protein>
<dbReference type="InterPro" id="IPR015942">
    <property type="entry name" value="Asp/Glu/hydantoin_racemase"/>
</dbReference>
<dbReference type="Gene3D" id="3.40.50.12500">
    <property type="match status" value="1"/>
</dbReference>
<dbReference type="EMBL" id="BMYK01000001">
    <property type="protein sequence ID" value="GHC68320.1"/>
    <property type="molecule type" value="Genomic_DNA"/>
</dbReference>
<comment type="similarity">
    <text evidence="1">Belongs to the HyuE racemase family.</text>
</comment>
<reference evidence="3" key="1">
    <citation type="journal article" date="2019" name="Int. J. Syst. Evol. Microbiol.">
        <title>The Global Catalogue of Microorganisms (GCM) 10K type strain sequencing project: providing services to taxonomists for standard genome sequencing and annotation.</title>
        <authorList>
            <consortium name="The Broad Institute Genomics Platform"/>
            <consortium name="The Broad Institute Genome Sequencing Center for Infectious Disease"/>
            <person name="Wu L."/>
            <person name="Ma J."/>
        </authorList>
    </citation>
    <scope>NUCLEOTIDE SEQUENCE [LARGE SCALE GENOMIC DNA]</scope>
    <source>
        <strain evidence="3">KCTC 23314</strain>
    </source>
</reference>
<sequence length="220" mass="22920">MPRIALIHALAHSVAPVNAAFERDWREAHRMNLLDDSLSADLAASGRGLDAAMHARFERLADYAVDCGAEGILFTCSAFGPCIEAVARRHAGIPVLKPNEAMVEEAAAGSGPLGLVASFAATLRSMPEEFPANVPLELALAEGALEALNAGDGARHDALVAEQARALAARGCTRIALAQFSMARAQGVVAAATGLPVLTTVDSAVRALRAQLRRHNGAQT</sequence>
<dbReference type="Pfam" id="PF01177">
    <property type="entry name" value="Asp_Glu_race"/>
    <property type="match status" value="1"/>
</dbReference>
<dbReference type="InterPro" id="IPR053714">
    <property type="entry name" value="Iso_Racemase_Enz_sf"/>
</dbReference>
<evidence type="ECO:0000313" key="3">
    <source>
        <dbReference type="Proteomes" id="UP000626210"/>
    </source>
</evidence>
<name>A0ABQ3FUB4_9BURK</name>
<dbReference type="Proteomes" id="UP000626210">
    <property type="component" value="Unassembled WGS sequence"/>
</dbReference>
<gene>
    <name evidence="2" type="ORF">GCM10007320_00580</name>
</gene>
<evidence type="ECO:0000313" key="2">
    <source>
        <dbReference type="EMBL" id="GHC68320.1"/>
    </source>
</evidence>
<proteinExistence type="inferred from homology"/>
<organism evidence="2 3">
    <name type="scientific">Pseudorhodoferax aquiterrae</name>
    <dbReference type="NCBI Taxonomy" id="747304"/>
    <lineage>
        <taxon>Bacteria</taxon>
        <taxon>Pseudomonadati</taxon>
        <taxon>Pseudomonadota</taxon>
        <taxon>Betaproteobacteria</taxon>
        <taxon>Burkholderiales</taxon>
        <taxon>Comamonadaceae</taxon>
    </lineage>
</organism>
<comment type="caution">
    <text evidence="2">The sequence shown here is derived from an EMBL/GenBank/DDBJ whole genome shotgun (WGS) entry which is preliminary data.</text>
</comment>
<evidence type="ECO:0000256" key="1">
    <source>
        <dbReference type="ARBA" id="ARBA00038414"/>
    </source>
</evidence>
<accession>A0ABQ3FUB4</accession>
<keyword evidence="3" id="KW-1185">Reference proteome</keyword>
<dbReference type="RefSeq" id="WP_189685041.1">
    <property type="nucleotide sequence ID" value="NZ_BMYK01000001.1"/>
</dbReference>